<dbReference type="SUPFAM" id="SSF52743">
    <property type="entry name" value="Subtilisin-like"/>
    <property type="match status" value="1"/>
</dbReference>
<evidence type="ECO:0000256" key="2">
    <source>
        <dbReference type="ARBA" id="ARBA00022670"/>
    </source>
</evidence>
<dbReference type="InterPro" id="IPR000209">
    <property type="entry name" value="Peptidase_S8/S53_dom"/>
</dbReference>
<protein>
    <submittedName>
        <fullName evidence="14">PC3-like endoprotease variant B</fullName>
    </submittedName>
</protein>
<keyword evidence="15" id="KW-1185">Reference proteome</keyword>
<dbReference type="PROSITE" id="PS00136">
    <property type="entry name" value="SUBTILASE_ASP"/>
    <property type="match status" value="1"/>
</dbReference>
<evidence type="ECO:0000256" key="12">
    <source>
        <dbReference type="SAM" id="MobiDB-lite"/>
    </source>
</evidence>
<dbReference type="InterPro" id="IPR023827">
    <property type="entry name" value="Peptidase_S8_Asp-AS"/>
</dbReference>
<dbReference type="GO" id="GO:0000139">
    <property type="term" value="C:Golgi membrane"/>
    <property type="evidence" value="ECO:0007669"/>
    <property type="project" value="TreeGrafter"/>
</dbReference>
<dbReference type="CDD" id="cd04059">
    <property type="entry name" value="Peptidases_S8_Protein_convertases_Kexins_Furin-like"/>
    <property type="match status" value="1"/>
</dbReference>
<dbReference type="InterPro" id="IPR034182">
    <property type="entry name" value="Kexin/furin"/>
</dbReference>
<dbReference type="GO" id="GO:0004252">
    <property type="term" value="F:serine-type endopeptidase activity"/>
    <property type="evidence" value="ECO:0007669"/>
    <property type="project" value="UniProtKB-UniRule"/>
</dbReference>
<dbReference type="GO" id="GO:0016485">
    <property type="term" value="P:protein processing"/>
    <property type="evidence" value="ECO:0007669"/>
    <property type="project" value="TreeGrafter"/>
</dbReference>
<evidence type="ECO:0000259" key="13">
    <source>
        <dbReference type="PROSITE" id="PS51829"/>
    </source>
</evidence>
<keyword evidence="7" id="KW-0865">Zymogen</keyword>
<dbReference type="Proteomes" id="UP000225706">
    <property type="component" value="Unassembled WGS sequence"/>
</dbReference>
<sequence length="859" mass="95390">MKPVRWRVYITLLILASEIAVLLGKPAKKSRKRGRRILETTPKLTRREWEELHKFEDALKNDNGELMFTNSWALKLDPAEIKVADRIAKKHGFINYGQVGSLTGYYHFKHEGKGLRHKRDVHEKTKLLLSEDEVVWAEHQHVLVRTRKDGIPSDPKFRDQWYLLNQGQSTGPAGVDLDVMPVWRQGITGRGVVISILDDGVDHTHPDLRDNFDQKASYDFNDMDADPKPRDSDPDNCHGTRCAGEVAAVANNSVCGVGVAYDANIGGVRMLDGQATDVLEGSSLSFQSEYIDVYSNCWGPKDDGKTFGKPGKLAQEALMQGALKGRGGKGNIYVWATGNGGLTDDDCNCDGYTTSIYTISVGCIGDHGLSAYYTELCSSTLAVTFNGGSHREKEENKMVTTDLHHKCTEEFKGTSSAAPLAAGMFALVLQANPNLSWRDVQHLVVETAQVTSPVDEGWMKNGAGYHFNHKFGFGRLDATAMVRRAKTWKNTAPQRTCHGPSSQTQQEIPAGGTLSITIDTIACDGTDKEINKLEHVTLTVSFQHRRRGDVSIDLFSPSGTRNEMLSTRRYDDSKNGLHDWTFMTVHNWGENPKGVWVMNVTDNIATLNKGVDVNGYLQHDTSKQEADVEDLEEEVIDDEKKTQELEGNKGGGKGLQDKGATWDAPYPEGVKKHKIRIPEKPDSTRDTERTGGRQGKGTAHAEEEDEKNNVTLDYKTLIMLLKQRAGDAKKYINELCKQGLDTECCVFCKVIKECASPDVPFGEAFAECFLKSKANIGGFRPNLMFVAKFEHIFLTTFGKLECFQSTIHFSLIRDLKLALGSRISWITRMSVSGFSRNSFGRKDEIKPLGVLGSPILVTL</sequence>
<comment type="caution">
    <text evidence="14">The sequence shown here is derived from an EMBL/GenBank/DDBJ whole genome shotgun (WGS) entry which is preliminary data.</text>
</comment>
<feature type="domain" description="P/Homo B" evidence="13">
    <location>
        <begin position="491"/>
        <end position="630"/>
    </location>
</feature>
<dbReference type="InterPro" id="IPR015500">
    <property type="entry name" value="Peptidase_S8_subtilisin-rel"/>
</dbReference>
<keyword evidence="5 11" id="KW-0378">Hydrolase</keyword>
<dbReference type="OrthoDB" id="6017542at2759"/>
<dbReference type="Pfam" id="PF01483">
    <property type="entry name" value="P_proprotein"/>
    <property type="match status" value="1"/>
</dbReference>
<evidence type="ECO:0000256" key="5">
    <source>
        <dbReference type="ARBA" id="ARBA00022801"/>
    </source>
</evidence>
<dbReference type="PRINTS" id="PR00723">
    <property type="entry name" value="SUBTILISIN"/>
</dbReference>
<evidence type="ECO:0000313" key="14">
    <source>
        <dbReference type="EMBL" id="PFX16098.1"/>
    </source>
</evidence>
<dbReference type="InterPro" id="IPR023828">
    <property type="entry name" value="Peptidase_S8_Ser-AS"/>
</dbReference>
<keyword evidence="8" id="KW-1015">Disulfide bond</keyword>
<dbReference type="InterPro" id="IPR002884">
    <property type="entry name" value="P_dom"/>
</dbReference>
<feature type="active site" description="Charge relay system" evidence="10 11">
    <location>
        <position position="198"/>
    </location>
</feature>
<evidence type="ECO:0000256" key="8">
    <source>
        <dbReference type="ARBA" id="ARBA00023157"/>
    </source>
</evidence>
<dbReference type="FunFam" id="3.30.70.850:FF:000001">
    <property type="entry name" value="Proprotein convertase subtilisin/kexin type 5"/>
    <property type="match status" value="1"/>
</dbReference>
<dbReference type="PROSITE" id="PS00137">
    <property type="entry name" value="SUBTILASE_HIS"/>
    <property type="match status" value="1"/>
</dbReference>
<keyword evidence="4" id="KW-0732">Signal</keyword>
<dbReference type="InterPro" id="IPR038466">
    <property type="entry name" value="S8_pro-domain_sf"/>
</dbReference>
<dbReference type="InterPro" id="IPR008979">
    <property type="entry name" value="Galactose-bd-like_sf"/>
</dbReference>
<reference evidence="15" key="1">
    <citation type="journal article" date="2017" name="bioRxiv">
        <title>Comparative analysis of the genomes of Stylophora pistillata and Acropora digitifera provides evidence for extensive differences between species of corals.</title>
        <authorList>
            <person name="Voolstra C.R."/>
            <person name="Li Y."/>
            <person name="Liew Y.J."/>
            <person name="Baumgarten S."/>
            <person name="Zoccola D."/>
            <person name="Flot J.-F."/>
            <person name="Tambutte S."/>
            <person name="Allemand D."/>
            <person name="Aranda M."/>
        </authorList>
    </citation>
    <scope>NUCLEOTIDE SEQUENCE [LARGE SCALE GENOMIC DNA]</scope>
</reference>
<dbReference type="Pfam" id="PF00082">
    <property type="entry name" value="Peptidase_S8"/>
    <property type="match status" value="1"/>
</dbReference>
<dbReference type="PROSITE" id="PS51892">
    <property type="entry name" value="SUBTILASE"/>
    <property type="match status" value="1"/>
</dbReference>
<dbReference type="EMBL" id="LSMT01000577">
    <property type="protein sequence ID" value="PFX16098.1"/>
    <property type="molecule type" value="Genomic_DNA"/>
</dbReference>
<dbReference type="PANTHER" id="PTHR42884">
    <property type="entry name" value="PROPROTEIN CONVERTASE SUBTILISIN/KEXIN-RELATED"/>
    <property type="match status" value="1"/>
</dbReference>
<dbReference type="InterPro" id="IPR036852">
    <property type="entry name" value="Peptidase_S8/S53_dom_sf"/>
</dbReference>
<evidence type="ECO:0000256" key="7">
    <source>
        <dbReference type="ARBA" id="ARBA00023145"/>
    </source>
</evidence>
<accession>A0A2B4RI99</accession>
<feature type="compositionally biased region" description="Acidic residues" evidence="12">
    <location>
        <begin position="627"/>
        <end position="637"/>
    </location>
</feature>
<evidence type="ECO:0000256" key="4">
    <source>
        <dbReference type="ARBA" id="ARBA00022729"/>
    </source>
</evidence>
<dbReference type="InterPro" id="IPR022398">
    <property type="entry name" value="Peptidase_S8_His-AS"/>
</dbReference>
<evidence type="ECO:0000256" key="6">
    <source>
        <dbReference type="ARBA" id="ARBA00022825"/>
    </source>
</evidence>
<feature type="region of interest" description="Disordered" evidence="12">
    <location>
        <begin position="205"/>
        <end position="236"/>
    </location>
</feature>
<evidence type="ECO:0000256" key="3">
    <source>
        <dbReference type="ARBA" id="ARBA00022685"/>
    </source>
</evidence>
<comment type="similarity">
    <text evidence="1">Belongs to the peptidase S8 family. Furin subfamily.</text>
</comment>
<keyword evidence="3" id="KW-0165">Cleavage on pair of basic residues</keyword>
<feature type="region of interest" description="Disordered" evidence="12">
    <location>
        <begin position="620"/>
        <end position="705"/>
    </location>
</feature>
<evidence type="ECO:0000256" key="10">
    <source>
        <dbReference type="PIRSR" id="PIRSR615500-1"/>
    </source>
</evidence>
<feature type="active site" description="Charge relay system" evidence="10 11">
    <location>
        <position position="238"/>
    </location>
</feature>
<dbReference type="AlphaFoldDB" id="A0A2B4RI99"/>
<dbReference type="SUPFAM" id="SSF49785">
    <property type="entry name" value="Galactose-binding domain-like"/>
    <property type="match status" value="1"/>
</dbReference>
<keyword evidence="2 11" id="KW-0645">Protease</keyword>
<feature type="compositionally biased region" description="Basic and acidic residues" evidence="12">
    <location>
        <begin position="676"/>
        <end position="691"/>
    </location>
</feature>
<dbReference type="PANTHER" id="PTHR42884:SF23">
    <property type="entry name" value="FURIN-LIKE PROTEASE 2"/>
    <property type="match status" value="1"/>
</dbReference>
<feature type="compositionally biased region" description="Basic and acidic residues" evidence="12">
    <location>
        <begin position="225"/>
        <end position="236"/>
    </location>
</feature>
<dbReference type="PROSITE" id="PS00138">
    <property type="entry name" value="SUBTILASE_SER"/>
    <property type="match status" value="1"/>
</dbReference>
<dbReference type="FunFam" id="2.60.120.260:FF:000006">
    <property type="entry name" value="Proprotein convertase subtilisin/kexin type 5"/>
    <property type="match status" value="1"/>
</dbReference>
<evidence type="ECO:0000256" key="9">
    <source>
        <dbReference type="ARBA" id="ARBA00023180"/>
    </source>
</evidence>
<keyword evidence="6 11" id="KW-0720">Serine protease</keyword>
<keyword evidence="9" id="KW-0325">Glycoprotein</keyword>
<dbReference type="Gene3D" id="3.40.50.200">
    <property type="entry name" value="Peptidase S8/S53 domain"/>
    <property type="match status" value="1"/>
</dbReference>
<gene>
    <name evidence="14" type="ORF">AWC38_SpisGene19658</name>
</gene>
<organism evidence="14 15">
    <name type="scientific">Stylophora pistillata</name>
    <name type="common">Smooth cauliflower coral</name>
    <dbReference type="NCBI Taxonomy" id="50429"/>
    <lineage>
        <taxon>Eukaryota</taxon>
        <taxon>Metazoa</taxon>
        <taxon>Cnidaria</taxon>
        <taxon>Anthozoa</taxon>
        <taxon>Hexacorallia</taxon>
        <taxon>Scleractinia</taxon>
        <taxon>Astrocoeniina</taxon>
        <taxon>Pocilloporidae</taxon>
        <taxon>Stylophora</taxon>
    </lineage>
</organism>
<evidence type="ECO:0000313" key="15">
    <source>
        <dbReference type="Proteomes" id="UP000225706"/>
    </source>
</evidence>
<name>A0A2B4RI99_STYPI</name>
<evidence type="ECO:0000256" key="1">
    <source>
        <dbReference type="ARBA" id="ARBA00005325"/>
    </source>
</evidence>
<dbReference type="Gene3D" id="3.30.70.850">
    <property type="entry name" value="Peptidase S8, pro-domain"/>
    <property type="match status" value="1"/>
</dbReference>
<dbReference type="FunFam" id="3.40.50.200:FF:000066">
    <property type="entry name" value="Predicted protein"/>
    <property type="match status" value="1"/>
</dbReference>
<dbReference type="GO" id="GO:0005802">
    <property type="term" value="C:trans-Golgi network"/>
    <property type="evidence" value="ECO:0007669"/>
    <property type="project" value="TreeGrafter"/>
</dbReference>
<feature type="compositionally biased region" description="Basic and acidic residues" evidence="12">
    <location>
        <begin position="638"/>
        <end position="647"/>
    </location>
</feature>
<dbReference type="Gene3D" id="2.60.120.260">
    <property type="entry name" value="Galactose-binding domain-like"/>
    <property type="match status" value="1"/>
</dbReference>
<dbReference type="PROSITE" id="PS51829">
    <property type="entry name" value="P_HOMO_B"/>
    <property type="match status" value="1"/>
</dbReference>
<dbReference type="InterPro" id="IPR032815">
    <property type="entry name" value="S8_pro-domain"/>
</dbReference>
<feature type="active site" description="Charge relay system" evidence="10 11">
    <location>
        <position position="415"/>
    </location>
</feature>
<proteinExistence type="inferred from homology"/>
<dbReference type="Pfam" id="PF16470">
    <property type="entry name" value="S8_pro-domain"/>
    <property type="match status" value="1"/>
</dbReference>
<dbReference type="SUPFAM" id="SSF54897">
    <property type="entry name" value="Protease propeptides/inhibitors"/>
    <property type="match status" value="1"/>
</dbReference>
<evidence type="ECO:0000256" key="11">
    <source>
        <dbReference type="PROSITE-ProRule" id="PRU01240"/>
    </source>
</evidence>